<name>A0AAV4T7B5_CAEEX</name>
<dbReference type="AlphaFoldDB" id="A0AAV4T7B5"/>
<dbReference type="EMBL" id="BPLR01010799">
    <property type="protein sequence ID" value="GIY42094.1"/>
    <property type="molecule type" value="Genomic_DNA"/>
</dbReference>
<comment type="caution">
    <text evidence="1">The sequence shown here is derived from an EMBL/GenBank/DDBJ whole genome shotgun (WGS) entry which is preliminary data.</text>
</comment>
<evidence type="ECO:0000313" key="1">
    <source>
        <dbReference type="EMBL" id="GIY42094.1"/>
    </source>
</evidence>
<accession>A0AAV4T7B5</accession>
<keyword evidence="2" id="KW-1185">Reference proteome</keyword>
<reference evidence="1 2" key="1">
    <citation type="submission" date="2021-06" db="EMBL/GenBank/DDBJ databases">
        <title>Caerostris extrusa draft genome.</title>
        <authorList>
            <person name="Kono N."/>
            <person name="Arakawa K."/>
        </authorList>
    </citation>
    <scope>NUCLEOTIDE SEQUENCE [LARGE SCALE GENOMIC DNA]</scope>
</reference>
<proteinExistence type="predicted"/>
<organism evidence="1 2">
    <name type="scientific">Caerostris extrusa</name>
    <name type="common">Bark spider</name>
    <name type="synonym">Caerostris bankana</name>
    <dbReference type="NCBI Taxonomy" id="172846"/>
    <lineage>
        <taxon>Eukaryota</taxon>
        <taxon>Metazoa</taxon>
        <taxon>Ecdysozoa</taxon>
        <taxon>Arthropoda</taxon>
        <taxon>Chelicerata</taxon>
        <taxon>Arachnida</taxon>
        <taxon>Araneae</taxon>
        <taxon>Araneomorphae</taxon>
        <taxon>Entelegynae</taxon>
        <taxon>Araneoidea</taxon>
        <taxon>Araneidae</taxon>
        <taxon>Caerostris</taxon>
    </lineage>
</organism>
<sequence>MSDMETSELGQCLAQNNQDLCYVWYRTIETCAVWCRTIQTCAMSGTEQFNPNYPRTASDNSRDEAFVSSAKYPAFAPQKFPQAGCHNHHQFFLLLQAVIEKHSTIELEPSSH</sequence>
<dbReference type="Proteomes" id="UP001054945">
    <property type="component" value="Unassembled WGS sequence"/>
</dbReference>
<gene>
    <name evidence="1" type="ORF">CEXT_360841</name>
</gene>
<evidence type="ECO:0000313" key="2">
    <source>
        <dbReference type="Proteomes" id="UP001054945"/>
    </source>
</evidence>
<protein>
    <submittedName>
        <fullName evidence="1">Uncharacterized protein</fullName>
    </submittedName>
</protein>